<protein>
    <submittedName>
        <fullName evidence="3">Maleylpyruvate isomerase family mycothiol-dependent enzyme</fullName>
    </submittedName>
</protein>
<dbReference type="GO" id="GO:0016853">
    <property type="term" value="F:isomerase activity"/>
    <property type="evidence" value="ECO:0007669"/>
    <property type="project" value="UniProtKB-KW"/>
</dbReference>
<dbReference type="STRING" id="1766.XA26_48950"/>
<evidence type="ECO:0000313" key="2">
    <source>
        <dbReference type="EMBL" id="ALI28693.1"/>
    </source>
</evidence>
<keyword evidence="3" id="KW-0413">Isomerase</keyword>
<feature type="domain" description="Mycothiol-dependent maleylpyruvate isomerase metal-binding" evidence="1">
    <location>
        <begin position="10"/>
        <end position="99"/>
    </location>
</feature>
<dbReference type="AlphaFoldDB" id="A0A0N9YBF2"/>
<dbReference type="PATRIC" id="fig|1766.6.peg.4869"/>
<keyword evidence="4" id="KW-1185">Reference proteome</keyword>
<dbReference type="SUPFAM" id="SSF109854">
    <property type="entry name" value="DinB/YfiT-like putative metalloenzymes"/>
    <property type="match status" value="1"/>
</dbReference>
<evidence type="ECO:0000313" key="3">
    <source>
        <dbReference type="EMBL" id="MDV7293504.1"/>
    </source>
</evidence>
<dbReference type="InterPro" id="IPR034660">
    <property type="entry name" value="DinB/YfiT-like"/>
</dbReference>
<dbReference type="GO" id="GO:0046872">
    <property type="term" value="F:metal ion binding"/>
    <property type="evidence" value="ECO:0007669"/>
    <property type="project" value="InterPro"/>
</dbReference>
<reference evidence="3" key="2">
    <citation type="submission" date="2023-10" db="EMBL/GenBank/DDBJ databases">
        <title>Mycolicibacterium fortuitum clinical isolates causing pulmonary infections in humans.</title>
        <authorList>
            <person name="Mejia-Ponce P.M."/>
            <person name="Zenteno-Cuevas R."/>
            <person name="Licona-Cassani C."/>
        </authorList>
    </citation>
    <scope>NUCLEOTIDE SEQUENCE</scope>
    <source>
        <strain evidence="3">M8</strain>
    </source>
</reference>
<dbReference type="InterPro" id="IPR024344">
    <property type="entry name" value="MDMPI_metal-binding"/>
</dbReference>
<proteinExistence type="predicted"/>
<dbReference type="KEGG" id="mft:XA26_48950"/>
<sequence length="261" mass="28466">MTIDRVAAFQRERAALLSFCAELSQSQWRADSAAAGWRVQDVVAHLGASCRALFTPAAITLLTTRDIERANNIPVDSRRHWHWSQVLAEYERWSGRTLRAASLVARSPARALRTRLGELGSFTVGLVLPGALVFDHHTHLRHDIAPAIGAPAPGTDAERMSVVVEWMLAVLANQLKAAPRSCLRAPVCLELTGEGGGRWLVHPDGRISVAGDDCGPIASIRSEISSFPAWATKRVDWRVSDIATSGDRELLTTLLDLINVV</sequence>
<organism evidence="2 4">
    <name type="scientific">Mycolicibacterium fortuitum</name>
    <name type="common">Mycobacterium fortuitum</name>
    <dbReference type="NCBI Taxonomy" id="1766"/>
    <lineage>
        <taxon>Bacteria</taxon>
        <taxon>Bacillati</taxon>
        <taxon>Actinomycetota</taxon>
        <taxon>Actinomycetes</taxon>
        <taxon>Mycobacteriales</taxon>
        <taxon>Mycobacteriaceae</taxon>
        <taxon>Mycolicibacterium</taxon>
    </lineage>
</organism>
<reference evidence="2 4" key="1">
    <citation type="journal article" date="2015" name="MBio">
        <title>Enzymatic Degradation of Phenazines Can Generate Energy and Protect Sensitive Organisms from Toxicity.</title>
        <authorList>
            <person name="Costa K.C."/>
            <person name="Bergkessel M."/>
            <person name="Saunders S."/>
            <person name="Korlach J."/>
            <person name="Newman D.K."/>
        </authorList>
    </citation>
    <scope>NUCLEOTIDE SEQUENCE [LARGE SCALE GENOMIC DNA]</scope>
    <source>
        <strain evidence="2 4">CT6</strain>
    </source>
</reference>
<dbReference type="EMBL" id="JAWLVV010000028">
    <property type="protein sequence ID" value="MDV7293504.1"/>
    <property type="molecule type" value="Genomic_DNA"/>
</dbReference>
<dbReference type="Proteomes" id="UP001186041">
    <property type="component" value="Unassembled WGS sequence"/>
</dbReference>
<evidence type="ECO:0000313" key="4">
    <source>
        <dbReference type="Proteomes" id="UP000057134"/>
    </source>
</evidence>
<dbReference type="Gene3D" id="1.20.120.450">
    <property type="entry name" value="dinb family like domain"/>
    <property type="match status" value="1"/>
</dbReference>
<accession>A0A0N9YBF2</accession>
<dbReference type="RefSeq" id="WP_054603212.1">
    <property type="nucleotide sequence ID" value="NZ_CP011269.1"/>
</dbReference>
<dbReference type="NCBIfam" id="TIGR03083">
    <property type="entry name" value="maleylpyruvate isomerase family mycothiol-dependent enzyme"/>
    <property type="match status" value="1"/>
</dbReference>
<name>A0A0N9YBF2_MYCFO</name>
<gene>
    <name evidence="3" type="ORF">R4485_25465</name>
    <name evidence="2" type="ORF">XA26_48950</name>
</gene>
<dbReference type="InterPro" id="IPR017517">
    <property type="entry name" value="Maleyloyr_isom"/>
</dbReference>
<dbReference type="Pfam" id="PF11716">
    <property type="entry name" value="MDMPI_N"/>
    <property type="match status" value="1"/>
</dbReference>
<evidence type="ECO:0000259" key="1">
    <source>
        <dbReference type="Pfam" id="PF11716"/>
    </source>
</evidence>
<dbReference type="Proteomes" id="UP000057134">
    <property type="component" value="Chromosome"/>
</dbReference>
<dbReference type="EMBL" id="CP011269">
    <property type="protein sequence ID" value="ALI28693.1"/>
    <property type="molecule type" value="Genomic_DNA"/>
</dbReference>